<dbReference type="AlphaFoldDB" id="A0A0D1YQF3"/>
<feature type="region of interest" description="Disordered" evidence="1">
    <location>
        <begin position="1065"/>
        <end position="1118"/>
    </location>
</feature>
<dbReference type="InterPro" id="IPR036770">
    <property type="entry name" value="Ankyrin_rpt-contain_sf"/>
</dbReference>
<dbReference type="STRING" id="1016849.A0A0D1YQF3"/>
<dbReference type="HOGENOM" id="CLU_297903_0_0_1"/>
<dbReference type="InterPro" id="IPR031348">
    <property type="entry name" value="PigL_N"/>
</dbReference>
<dbReference type="EMBL" id="KN846951">
    <property type="protein sequence ID" value="KIV84972.1"/>
    <property type="molecule type" value="Genomic_DNA"/>
</dbReference>
<feature type="region of interest" description="Disordered" evidence="1">
    <location>
        <begin position="266"/>
        <end position="315"/>
    </location>
</feature>
<feature type="domain" description="Azaphilone pigments biosynthesis cluster protein L N-terminal" evidence="2">
    <location>
        <begin position="1"/>
        <end position="174"/>
    </location>
</feature>
<dbReference type="SUPFAM" id="SSF48403">
    <property type="entry name" value="Ankyrin repeat"/>
    <property type="match status" value="1"/>
</dbReference>
<evidence type="ECO:0000313" key="3">
    <source>
        <dbReference type="EMBL" id="KIV84972.1"/>
    </source>
</evidence>
<sequence>MEAVGAASSLLAVITAAIQSTKIVYDAVRAVRNGPAAAQRLAKTISDLLQLLSLFERFGPRLEAISEQNGRDTAEYLRKKLLECERRMNEIQAMLVTFQVRPEYKLGDKLKRSVRLILQEKDFDKWHAEIQVYISLLGVYVGYLDLDTSLANSEDLDIVHSALVLSQTTLVNIEAMQADQKKRDCSAESQLHRIVEGQKAQLQQAEVAQADQQMRFSSLEGKVDELVELIARKMTFFSTQTVDPGTTRSDLMRNLAVEIEDSLLLPPASGTTKRKPTRTLAGMQGTSDCGQGDRPPVNKERGFSHNQSGEGDQEREDLLHKISQSIERLYLTAIPTPAEQQFSNSREIRGGILDILNHVLQSTVYEARLHHYYSNDQARAATVKAELSRTMALLQTTSHLELKNDEADMKRSHHTTTPSIFRHCADPTNARSLDVRPSPGDGLDHELNSASSSCPSTRPAYTPLTQQNFRKRKASSLTSVEQWPYKRLVLPAPAKSSSITKLSAETRKCILSVGASGGRVITQFLQMQHNHPISSSKDRQEQDWEQPEATFRARLVFIPPAHLAYKGQTILEVVQHSWHNGRSILLPSLSFHRIIPWDSEMCRAIRGNSVDTVSRLLTERKFLLTDTTTEGCSLLGVALGFLAVQVVKFLIDHGAEVDAVEPEESWYKDPDRIARPIMPIINRVPTPPPLRPELSASIEECIRLMLGAGADPVQIEVEDAGYTNSFTVSLFLAPAHMVALMLDLGAPYVTSNHQLSFPSLGAPIVHLAKSYGCRDEWWQVREVPSKIILLIKRGVDLTALIDNGNTCLHELLALEIGLTVIPRMQRAEALLRYGSRSRRVIQYMRRLELRDILMLLITAGACVTAVNNSNESVCDVARKYGDEVLWNNVLEECGLDVEKVYSERGTDTCRATSVDYTHGIVDGLTPKLTFEEYLKRREENPLLIKVERMRASAQSYDEELDIEYDSDEEYSQWCEENEIEDCDRIELMEDADDACRTTDDSETQRHDGVVDATSSQCGHLAGSMTFEETASNGVHDQDVDGVHHGDQESESGCWDFEIDAFSDNRAEDNNDTLDDATWPTRLNDDLGNTHPAKTIDHSLAHDFKGSARQPDKGKKKAD</sequence>
<organism evidence="3 4">
    <name type="scientific">Exophiala sideris</name>
    <dbReference type="NCBI Taxonomy" id="1016849"/>
    <lineage>
        <taxon>Eukaryota</taxon>
        <taxon>Fungi</taxon>
        <taxon>Dikarya</taxon>
        <taxon>Ascomycota</taxon>
        <taxon>Pezizomycotina</taxon>
        <taxon>Eurotiomycetes</taxon>
        <taxon>Chaetothyriomycetidae</taxon>
        <taxon>Chaetothyriales</taxon>
        <taxon>Herpotrichiellaceae</taxon>
        <taxon>Exophiala</taxon>
    </lineage>
</organism>
<accession>A0A0D1YQF3</accession>
<evidence type="ECO:0000313" key="4">
    <source>
        <dbReference type="Proteomes" id="UP000053599"/>
    </source>
</evidence>
<proteinExistence type="predicted"/>
<dbReference type="Proteomes" id="UP000053599">
    <property type="component" value="Unassembled WGS sequence"/>
</dbReference>
<evidence type="ECO:0000259" key="2">
    <source>
        <dbReference type="Pfam" id="PF17111"/>
    </source>
</evidence>
<name>A0A0D1YQF3_9EURO</name>
<reference evidence="3 4" key="1">
    <citation type="submission" date="2015-01" db="EMBL/GenBank/DDBJ databases">
        <title>The Genome Sequence of Exophiala sideris CBS121828.</title>
        <authorList>
            <consortium name="The Broad Institute Genomics Platform"/>
            <person name="Cuomo C."/>
            <person name="de Hoog S."/>
            <person name="Gorbushina A."/>
            <person name="Stielow B."/>
            <person name="Teixiera M."/>
            <person name="Abouelleil A."/>
            <person name="Chapman S.B."/>
            <person name="Priest M."/>
            <person name="Young S.K."/>
            <person name="Wortman J."/>
            <person name="Nusbaum C."/>
            <person name="Birren B."/>
        </authorList>
    </citation>
    <scope>NUCLEOTIDE SEQUENCE [LARGE SCALE GENOMIC DNA]</scope>
    <source>
        <strain evidence="3 4">CBS 121828</strain>
    </source>
</reference>
<protein>
    <recommendedName>
        <fullName evidence="2">Azaphilone pigments biosynthesis cluster protein L N-terminal domain-containing protein</fullName>
    </recommendedName>
</protein>
<evidence type="ECO:0000256" key="1">
    <source>
        <dbReference type="SAM" id="MobiDB-lite"/>
    </source>
</evidence>
<feature type="region of interest" description="Disordered" evidence="1">
    <location>
        <begin position="437"/>
        <end position="462"/>
    </location>
</feature>
<dbReference type="Pfam" id="PF17111">
    <property type="entry name" value="PigL_N"/>
    <property type="match status" value="1"/>
</dbReference>
<dbReference type="OrthoDB" id="539213at2759"/>
<dbReference type="Gene3D" id="1.25.40.20">
    <property type="entry name" value="Ankyrin repeat-containing domain"/>
    <property type="match status" value="2"/>
</dbReference>
<gene>
    <name evidence="3" type="ORF">PV11_00717</name>
</gene>
<feature type="compositionally biased region" description="Basic and acidic residues" evidence="1">
    <location>
        <begin position="1093"/>
        <end position="1118"/>
    </location>
</feature>